<keyword evidence="2" id="KW-0812">Transmembrane</keyword>
<evidence type="ECO:0000256" key="2">
    <source>
        <dbReference type="SAM" id="Phobius"/>
    </source>
</evidence>
<accession>A0ABD3FFX1</accession>
<evidence type="ECO:0000259" key="3">
    <source>
        <dbReference type="PROSITE" id="PS50011"/>
    </source>
</evidence>
<keyword evidence="2" id="KW-1133">Transmembrane helix</keyword>
<feature type="compositionally biased region" description="Polar residues" evidence="1">
    <location>
        <begin position="26"/>
        <end position="42"/>
    </location>
</feature>
<feature type="domain" description="Protein kinase" evidence="3">
    <location>
        <begin position="164"/>
        <end position="480"/>
    </location>
</feature>
<reference evidence="4 5" key="1">
    <citation type="submission" date="2024-09" db="EMBL/GenBank/DDBJ databases">
        <title>Genome sequencing and assembly of Phytophthora oleae, isolate VK10A, causative agent of rot of olive drupes.</title>
        <authorList>
            <person name="Conti Taguali S."/>
            <person name="Riolo M."/>
            <person name="La Spada F."/>
            <person name="Cacciola S.O."/>
            <person name="Dionisio G."/>
        </authorList>
    </citation>
    <scope>NUCLEOTIDE SEQUENCE [LARGE SCALE GENOMIC DNA]</scope>
    <source>
        <strain evidence="4 5">VK10A</strain>
    </source>
</reference>
<dbReference type="PANTHER" id="PTHR44329:SF214">
    <property type="entry name" value="PROTEIN KINASE DOMAIN-CONTAINING PROTEIN"/>
    <property type="match status" value="1"/>
</dbReference>
<feature type="transmembrane region" description="Helical" evidence="2">
    <location>
        <begin position="61"/>
        <end position="80"/>
    </location>
</feature>
<dbReference type="PANTHER" id="PTHR44329">
    <property type="entry name" value="SERINE/THREONINE-PROTEIN KINASE TNNI3K-RELATED"/>
    <property type="match status" value="1"/>
</dbReference>
<dbReference type="AlphaFoldDB" id="A0ABD3FFX1"/>
<organism evidence="4 5">
    <name type="scientific">Phytophthora oleae</name>
    <dbReference type="NCBI Taxonomy" id="2107226"/>
    <lineage>
        <taxon>Eukaryota</taxon>
        <taxon>Sar</taxon>
        <taxon>Stramenopiles</taxon>
        <taxon>Oomycota</taxon>
        <taxon>Peronosporomycetes</taxon>
        <taxon>Peronosporales</taxon>
        <taxon>Peronosporaceae</taxon>
        <taxon>Phytophthora</taxon>
    </lineage>
</organism>
<keyword evidence="2" id="KW-0472">Membrane</keyword>
<dbReference type="InterPro" id="IPR051681">
    <property type="entry name" value="Ser/Thr_Kinases-Pseudokinases"/>
</dbReference>
<dbReference type="Proteomes" id="UP001632037">
    <property type="component" value="Unassembled WGS sequence"/>
</dbReference>
<name>A0ABD3FFX1_9STRA</name>
<comment type="caution">
    <text evidence="4">The sequence shown here is derived from an EMBL/GenBank/DDBJ whole genome shotgun (WGS) entry which is preliminary data.</text>
</comment>
<evidence type="ECO:0000256" key="1">
    <source>
        <dbReference type="SAM" id="MobiDB-lite"/>
    </source>
</evidence>
<dbReference type="InterPro" id="IPR000719">
    <property type="entry name" value="Prot_kinase_dom"/>
</dbReference>
<dbReference type="Gene3D" id="1.10.510.10">
    <property type="entry name" value="Transferase(Phosphotransferase) domain 1"/>
    <property type="match status" value="1"/>
</dbReference>
<dbReference type="EMBL" id="JBIMZQ010000019">
    <property type="protein sequence ID" value="KAL3665678.1"/>
    <property type="molecule type" value="Genomic_DNA"/>
</dbReference>
<dbReference type="InterPro" id="IPR011009">
    <property type="entry name" value="Kinase-like_dom_sf"/>
</dbReference>
<sequence length="484" mass="52838">MAQKLERGNLPSLVILRTGSAGTGSEAGNYTATPEPQRTVQAPSPSTSSSSGGSSITDDELGIAVGGGFIILVMLCILFVGHRRRRRMDKDVVPAPSPGTLEASTRRSPLEDNQELYILDNSSFMSSPISFGSRSSCFLDHESEPYESWNRPEVLAVRISVNEIALDDLVARGTNSEVYRGLYRGQAVAVKKPLPQWLRDRKNADAFFERVRILSSPALTHPGIVSFIGVSWRSLVYVCMVSEFMASGDLRSVLSRRQQRDDFGRRGFCRQKISLASQVASALSFLHAQGLVHGAIRSHNVLLDGNLNAKLTGFQGSSIQPAMDHRKPSHDALVTIVPPKLLTASVPIGVTDRLRRERSRLDSLWSAPEVLRGERSNAKTDIFSFGVVLSELDSNAAPYGYSSRFGEHGDSAELLEKVAAGHVRIHFARSRHKRRGSSSPADVESRLTASVVRLGKTCVALDAFERPSAAQVSAELHKLLQKPN</sequence>
<protein>
    <recommendedName>
        <fullName evidence="3">Protein kinase domain-containing protein</fullName>
    </recommendedName>
</protein>
<gene>
    <name evidence="4" type="ORF">V7S43_009111</name>
</gene>
<evidence type="ECO:0000313" key="4">
    <source>
        <dbReference type="EMBL" id="KAL3665678.1"/>
    </source>
</evidence>
<dbReference type="Gene3D" id="3.30.200.20">
    <property type="entry name" value="Phosphorylase Kinase, domain 1"/>
    <property type="match status" value="1"/>
</dbReference>
<feature type="region of interest" description="Disordered" evidence="1">
    <location>
        <begin position="18"/>
        <end position="55"/>
    </location>
</feature>
<feature type="compositionally biased region" description="Low complexity" evidence="1">
    <location>
        <begin position="43"/>
        <end position="55"/>
    </location>
</feature>
<dbReference type="SUPFAM" id="SSF56112">
    <property type="entry name" value="Protein kinase-like (PK-like)"/>
    <property type="match status" value="1"/>
</dbReference>
<evidence type="ECO:0000313" key="5">
    <source>
        <dbReference type="Proteomes" id="UP001632037"/>
    </source>
</evidence>
<proteinExistence type="predicted"/>
<dbReference type="Pfam" id="PF00069">
    <property type="entry name" value="Pkinase"/>
    <property type="match status" value="1"/>
</dbReference>
<keyword evidence="5" id="KW-1185">Reference proteome</keyword>
<dbReference type="PROSITE" id="PS50011">
    <property type="entry name" value="PROTEIN_KINASE_DOM"/>
    <property type="match status" value="1"/>
</dbReference>